<gene>
    <name evidence="2" type="ORF">CDAR_442441</name>
</gene>
<protein>
    <submittedName>
        <fullName evidence="2">Uncharacterized protein</fullName>
    </submittedName>
</protein>
<keyword evidence="3" id="KW-1185">Reference proteome</keyword>
<feature type="compositionally biased region" description="Basic and acidic residues" evidence="1">
    <location>
        <begin position="185"/>
        <end position="196"/>
    </location>
</feature>
<dbReference type="AlphaFoldDB" id="A0AAV4V0V1"/>
<organism evidence="2 3">
    <name type="scientific">Caerostris darwini</name>
    <dbReference type="NCBI Taxonomy" id="1538125"/>
    <lineage>
        <taxon>Eukaryota</taxon>
        <taxon>Metazoa</taxon>
        <taxon>Ecdysozoa</taxon>
        <taxon>Arthropoda</taxon>
        <taxon>Chelicerata</taxon>
        <taxon>Arachnida</taxon>
        <taxon>Araneae</taxon>
        <taxon>Araneomorphae</taxon>
        <taxon>Entelegynae</taxon>
        <taxon>Araneoidea</taxon>
        <taxon>Araneidae</taxon>
        <taxon>Caerostris</taxon>
    </lineage>
</organism>
<dbReference type="Proteomes" id="UP001054837">
    <property type="component" value="Unassembled WGS sequence"/>
</dbReference>
<dbReference type="EMBL" id="BPLQ01012194">
    <property type="protein sequence ID" value="GIY63586.1"/>
    <property type="molecule type" value="Genomic_DNA"/>
</dbReference>
<feature type="compositionally biased region" description="Basic and acidic residues" evidence="1">
    <location>
        <begin position="105"/>
        <end position="144"/>
    </location>
</feature>
<feature type="compositionally biased region" description="Basic and acidic residues" evidence="1">
    <location>
        <begin position="10"/>
        <end position="23"/>
    </location>
</feature>
<comment type="caution">
    <text evidence="2">The sequence shown here is derived from an EMBL/GenBank/DDBJ whole genome shotgun (WGS) entry which is preliminary data.</text>
</comment>
<evidence type="ECO:0000313" key="3">
    <source>
        <dbReference type="Proteomes" id="UP001054837"/>
    </source>
</evidence>
<evidence type="ECO:0000313" key="2">
    <source>
        <dbReference type="EMBL" id="GIY63586.1"/>
    </source>
</evidence>
<reference evidence="2 3" key="1">
    <citation type="submission" date="2021-06" db="EMBL/GenBank/DDBJ databases">
        <title>Caerostris darwini draft genome.</title>
        <authorList>
            <person name="Kono N."/>
            <person name="Arakawa K."/>
        </authorList>
    </citation>
    <scope>NUCLEOTIDE SEQUENCE [LARGE SCALE GENOMIC DNA]</scope>
</reference>
<sequence>MSSKKSAKRSLSEEIRNESSEDRQLRLVNVRGRTAEESMAEKQSRLEKEINRLSKLQAEQFQISEQRESKLQRKHELYQRVKATETPEERERRLEQKRVYMSRLRKAETPEQRERRLECKRAQYKRARETKTPEQRMARLEKRQKLYAQKNGKKNSKDVTPVEPPFVIKEEPIEFDPEPSTSADEASRMSERKMEM</sequence>
<proteinExistence type="predicted"/>
<name>A0AAV4V0V1_9ARAC</name>
<feature type="region of interest" description="Disordered" evidence="1">
    <location>
        <begin position="1"/>
        <end position="23"/>
    </location>
</feature>
<evidence type="ECO:0000256" key="1">
    <source>
        <dbReference type="SAM" id="MobiDB-lite"/>
    </source>
</evidence>
<accession>A0AAV4V0V1</accession>
<feature type="region of interest" description="Disordered" evidence="1">
    <location>
        <begin position="101"/>
        <end position="196"/>
    </location>
</feature>